<feature type="transmembrane region" description="Helical" evidence="5">
    <location>
        <begin position="72"/>
        <end position="96"/>
    </location>
</feature>
<feature type="domain" description="EamA" evidence="6">
    <location>
        <begin position="78"/>
        <end position="223"/>
    </location>
</feature>
<dbReference type="InterPro" id="IPR000620">
    <property type="entry name" value="EamA_dom"/>
</dbReference>
<dbReference type="PANTHER" id="PTHR22911">
    <property type="entry name" value="ACYL-MALONYL CONDENSING ENZYME-RELATED"/>
    <property type="match status" value="1"/>
</dbReference>
<dbReference type="InterPro" id="IPR037185">
    <property type="entry name" value="EmrE-like"/>
</dbReference>
<organism evidence="7 8">
    <name type="scientific">Folsomia candida</name>
    <name type="common">Springtail</name>
    <dbReference type="NCBI Taxonomy" id="158441"/>
    <lineage>
        <taxon>Eukaryota</taxon>
        <taxon>Metazoa</taxon>
        <taxon>Ecdysozoa</taxon>
        <taxon>Arthropoda</taxon>
        <taxon>Hexapoda</taxon>
        <taxon>Collembola</taxon>
        <taxon>Entomobryomorpha</taxon>
        <taxon>Isotomoidea</taxon>
        <taxon>Isotomidae</taxon>
        <taxon>Proisotominae</taxon>
        <taxon>Folsomia</taxon>
    </lineage>
</organism>
<name>A0A226ERA9_FOLCA</name>
<feature type="transmembrane region" description="Helical" evidence="5">
    <location>
        <begin position="151"/>
        <end position="170"/>
    </location>
</feature>
<comment type="caution">
    <text evidence="7">The sequence shown here is derived from an EMBL/GenBank/DDBJ whole genome shotgun (WGS) entry which is preliminary data.</text>
</comment>
<keyword evidence="3 5" id="KW-1133">Transmembrane helix</keyword>
<evidence type="ECO:0000256" key="5">
    <source>
        <dbReference type="SAM" id="Phobius"/>
    </source>
</evidence>
<keyword evidence="4 5" id="KW-0472">Membrane</keyword>
<evidence type="ECO:0000256" key="3">
    <source>
        <dbReference type="ARBA" id="ARBA00022989"/>
    </source>
</evidence>
<dbReference type="GO" id="GO:0016020">
    <property type="term" value="C:membrane"/>
    <property type="evidence" value="ECO:0007669"/>
    <property type="project" value="UniProtKB-SubCell"/>
</dbReference>
<feature type="transmembrane region" description="Helical" evidence="5">
    <location>
        <begin position="182"/>
        <end position="201"/>
    </location>
</feature>
<reference evidence="7 8" key="1">
    <citation type="submission" date="2015-12" db="EMBL/GenBank/DDBJ databases">
        <title>The genome of Folsomia candida.</title>
        <authorList>
            <person name="Faddeeva A."/>
            <person name="Derks M.F."/>
            <person name="Anvar Y."/>
            <person name="Smit S."/>
            <person name="Van Straalen N."/>
            <person name="Roelofs D."/>
        </authorList>
    </citation>
    <scope>NUCLEOTIDE SEQUENCE [LARGE SCALE GENOMIC DNA]</scope>
    <source>
        <strain evidence="7 8">VU population</strain>
        <tissue evidence="7">Whole body</tissue>
    </source>
</reference>
<feature type="transmembrane region" description="Helical" evidence="5">
    <location>
        <begin position="108"/>
        <end position="130"/>
    </location>
</feature>
<feature type="transmembrane region" description="Helical" evidence="5">
    <location>
        <begin position="301"/>
        <end position="324"/>
    </location>
</feature>
<dbReference type="AlphaFoldDB" id="A0A226ERA9"/>
<dbReference type="PANTHER" id="PTHR22911:SF6">
    <property type="entry name" value="SOLUTE CARRIER FAMILY 35 MEMBER G1"/>
    <property type="match status" value="1"/>
</dbReference>
<evidence type="ECO:0000256" key="2">
    <source>
        <dbReference type="ARBA" id="ARBA00022692"/>
    </source>
</evidence>
<proteinExistence type="predicted"/>
<feature type="transmembrane region" description="Helical" evidence="5">
    <location>
        <begin position="208"/>
        <end position="232"/>
    </location>
</feature>
<keyword evidence="2 5" id="KW-0812">Transmembrane</keyword>
<protein>
    <recommendedName>
        <fullName evidence="6">EamA domain-containing protein</fullName>
    </recommendedName>
</protein>
<evidence type="ECO:0000313" key="8">
    <source>
        <dbReference type="Proteomes" id="UP000198287"/>
    </source>
</evidence>
<comment type="subcellular location">
    <subcellularLocation>
        <location evidence="1">Membrane</location>
        <topology evidence="1">Multi-pass membrane protein</topology>
    </subcellularLocation>
</comment>
<gene>
    <name evidence="7" type="ORF">Fcan01_06037</name>
</gene>
<sequence length="396" mass="42793">MTPYPSIITTTFGDADQSVKIDASSLKVNRISTENLGTSDGDKTLQIGVENEFSNKIASDTKKSEEIQEWSFWNLYGGISMALLASVLFSASFLMIKMLEPHGVKGFGASLLLNLGVVIPSTILIIFNEFGPGWQNRSRVLQGVWPITRETALGFMLIQGLFQASSVILRSLSLGYLSPMDMTVIVLSSPVITTILAHFMLGEKCGVIFIGIAIFTLCGVGCVTKPPIFIGAKEFDKYALIGSAYAFGGMLALSMKFVVTRKIKETHYLAMTFFLGFTGVVVSLPLFLAFESPNSLIPDSGTGLCLRLGLFSGFGAVASINMALKMENAGVVSLVRSFDVVCAFFFQYIFMGLVPDMLSAIGGAIVWTGVLVAGIQKYWSNKTGSRKKSDPLQLFG</sequence>
<feature type="domain" description="EamA" evidence="6">
    <location>
        <begin position="241"/>
        <end position="373"/>
    </location>
</feature>
<dbReference type="EMBL" id="LNIX01000002">
    <property type="protein sequence ID" value="OXA60165.1"/>
    <property type="molecule type" value="Genomic_DNA"/>
</dbReference>
<evidence type="ECO:0000313" key="7">
    <source>
        <dbReference type="EMBL" id="OXA60165.1"/>
    </source>
</evidence>
<feature type="transmembrane region" description="Helical" evidence="5">
    <location>
        <begin position="331"/>
        <end position="351"/>
    </location>
</feature>
<dbReference type="SUPFAM" id="SSF103481">
    <property type="entry name" value="Multidrug resistance efflux transporter EmrE"/>
    <property type="match status" value="2"/>
</dbReference>
<dbReference type="OrthoDB" id="306876at2759"/>
<evidence type="ECO:0000256" key="4">
    <source>
        <dbReference type="ARBA" id="ARBA00023136"/>
    </source>
</evidence>
<feature type="transmembrane region" description="Helical" evidence="5">
    <location>
        <begin position="357"/>
        <end position="379"/>
    </location>
</feature>
<evidence type="ECO:0000256" key="1">
    <source>
        <dbReference type="ARBA" id="ARBA00004141"/>
    </source>
</evidence>
<feature type="transmembrane region" description="Helical" evidence="5">
    <location>
        <begin position="238"/>
        <end position="259"/>
    </location>
</feature>
<dbReference type="Proteomes" id="UP000198287">
    <property type="component" value="Unassembled WGS sequence"/>
</dbReference>
<keyword evidence="8" id="KW-1185">Reference proteome</keyword>
<dbReference type="OMA" id="ETHYLAM"/>
<feature type="transmembrane region" description="Helical" evidence="5">
    <location>
        <begin position="268"/>
        <end position="289"/>
    </location>
</feature>
<dbReference type="Pfam" id="PF00892">
    <property type="entry name" value="EamA"/>
    <property type="match status" value="2"/>
</dbReference>
<accession>A0A226ERA9</accession>
<evidence type="ECO:0000259" key="6">
    <source>
        <dbReference type="Pfam" id="PF00892"/>
    </source>
</evidence>